<comment type="caution">
    <text evidence="2">The sequence shown here is derived from an EMBL/GenBank/DDBJ whole genome shotgun (WGS) entry which is preliminary data.</text>
</comment>
<evidence type="ECO:0000313" key="3">
    <source>
        <dbReference type="Proteomes" id="UP000246410"/>
    </source>
</evidence>
<name>A0A317NRH4_9NOCA</name>
<dbReference type="EMBL" id="QGTL01000003">
    <property type="protein sequence ID" value="PWV77936.1"/>
    <property type="molecule type" value="Genomic_DNA"/>
</dbReference>
<feature type="domain" description="Methyltransferase" evidence="1">
    <location>
        <begin position="22"/>
        <end position="127"/>
    </location>
</feature>
<dbReference type="AlphaFoldDB" id="A0A317NRH4"/>
<dbReference type="GO" id="GO:0032259">
    <property type="term" value="P:methylation"/>
    <property type="evidence" value="ECO:0007669"/>
    <property type="project" value="UniProtKB-KW"/>
</dbReference>
<organism evidence="2 3">
    <name type="scientific">Nocardia neocaledoniensis</name>
    <dbReference type="NCBI Taxonomy" id="236511"/>
    <lineage>
        <taxon>Bacteria</taxon>
        <taxon>Bacillati</taxon>
        <taxon>Actinomycetota</taxon>
        <taxon>Actinomycetes</taxon>
        <taxon>Mycobacteriales</taxon>
        <taxon>Nocardiaceae</taxon>
        <taxon>Nocardia</taxon>
    </lineage>
</organism>
<protein>
    <submittedName>
        <fullName evidence="2">Methyltransferase family protein</fullName>
    </submittedName>
</protein>
<dbReference type="CDD" id="cd02440">
    <property type="entry name" value="AdoMet_MTases"/>
    <property type="match status" value="1"/>
</dbReference>
<evidence type="ECO:0000313" key="2">
    <source>
        <dbReference type="EMBL" id="PWV77936.1"/>
    </source>
</evidence>
<dbReference type="GO" id="GO:0008168">
    <property type="term" value="F:methyltransferase activity"/>
    <property type="evidence" value="ECO:0007669"/>
    <property type="project" value="UniProtKB-KW"/>
</dbReference>
<keyword evidence="2" id="KW-0808">Transferase</keyword>
<dbReference type="Proteomes" id="UP000246410">
    <property type="component" value="Unassembled WGS sequence"/>
</dbReference>
<reference evidence="2 3" key="1">
    <citation type="submission" date="2018-05" db="EMBL/GenBank/DDBJ databases">
        <title>Genomic Encyclopedia of Type Strains, Phase IV (KMG-IV): sequencing the most valuable type-strain genomes for metagenomic binning, comparative biology and taxonomic classification.</title>
        <authorList>
            <person name="Goeker M."/>
        </authorList>
    </citation>
    <scope>NUCLEOTIDE SEQUENCE [LARGE SCALE GENOMIC DNA]</scope>
    <source>
        <strain evidence="2 3">DSM 44717</strain>
    </source>
</reference>
<keyword evidence="2" id="KW-0489">Methyltransferase</keyword>
<gene>
    <name evidence="2" type="ORF">DFR69_103536</name>
</gene>
<dbReference type="Gene3D" id="3.40.50.150">
    <property type="entry name" value="Vaccinia Virus protein VP39"/>
    <property type="match status" value="1"/>
</dbReference>
<sequence>MPDDARFEWFADVMGVGAEDRVLELGPGAGVSLARVAGRLRGGRIVGVERSASALGRAAARCAGEIVDGRVRLIEGTVGEVSAAEVLAELDDGVRFDLVFAVNVNLFWTGPAVRAWPLVRECLSPGGRFWLCYGYGSPEGPASSPKPETALLERRAATAGFGCRTQAAGDLLAVELVPLG</sequence>
<keyword evidence="3" id="KW-1185">Reference proteome</keyword>
<dbReference type="Pfam" id="PF13649">
    <property type="entry name" value="Methyltransf_25"/>
    <property type="match status" value="1"/>
</dbReference>
<dbReference type="InterPro" id="IPR029063">
    <property type="entry name" value="SAM-dependent_MTases_sf"/>
</dbReference>
<proteinExistence type="predicted"/>
<accession>A0A317NRH4</accession>
<evidence type="ECO:0000259" key="1">
    <source>
        <dbReference type="Pfam" id="PF13649"/>
    </source>
</evidence>
<dbReference type="SUPFAM" id="SSF53335">
    <property type="entry name" value="S-adenosyl-L-methionine-dependent methyltransferases"/>
    <property type="match status" value="1"/>
</dbReference>
<dbReference type="InterPro" id="IPR041698">
    <property type="entry name" value="Methyltransf_25"/>
</dbReference>